<evidence type="ECO:0000256" key="1">
    <source>
        <dbReference type="SAM" id="Phobius"/>
    </source>
</evidence>
<proteinExistence type="predicted"/>
<comment type="caution">
    <text evidence="2">The sequence shown here is derived from an EMBL/GenBank/DDBJ whole genome shotgun (WGS) entry which is preliminary data.</text>
</comment>
<reference evidence="2 3" key="1">
    <citation type="journal article" date="2015" name="Stand. Genomic Sci.">
        <title>Genomic Encyclopedia of Bacterial and Archaeal Type Strains, Phase III: the genomes of soil and plant-associated and newly described type strains.</title>
        <authorList>
            <person name="Whitman W.B."/>
            <person name="Woyke T."/>
            <person name="Klenk H.P."/>
            <person name="Zhou Y."/>
            <person name="Lilburn T.G."/>
            <person name="Beck B.J."/>
            <person name="De Vos P."/>
            <person name="Vandamme P."/>
            <person name="Eisen J.A."/>
            <person name="Garrity G."/>
            <person name="Hugenholtz P."/>
            <person name="Kyrpides N.C."/>
        </authorList>
    </citation>
    <scope>NUCLEOTIDE SEQUENCE [LARGE SCALE GENOMIC DNA]</scope>
    <source>
        <strain evidence="2 3">CGMCC 1.2546</strain>
    </source>
</reference>
<keyword evidence="1" id="KW-0472">Membrane</keyword>
<sequence>MAVEDFLRLVHLLGATVLFGTGAGIAFFMVMAVRTRDPRIIAHVAGIVVIADAVFTATAVVLQPLTGYGLARVIGWPLNEGWLILSLVLYVFIGLFWLPVVWIQIRLRDMASMQPPRRPPCHPASIGSIASGLLSALQPFSR</sequence>
<feature type="transmembrane region" description="Helical" evidence="1">
    <location>
        <begin position="82"/>
        <end position="103"/>
    </location>
</feature>
<keyword evidence="3" id="KW-1185">Reference proteome</keyword>
<dbReference type="AlphaFoldDB" id="A0A562P7J2"/>
<protein>
    <submittedName>
        <fullName evidence="2">Putative membrane protein</fullName>
    </submittedName>
</protein>
<accession>A0A562P7J2</accession>
<keyword evidence="1" id="KW-0812">Transmembrane</keyword>
<feature type="transmembrane region" description="Helical" evidence="1">
    <location>
        <begin position="40"/>
        <end position="62"/>
    </location>
</feature>
<name>A0A562P7J2_9HYPH</name>
<keyword evidence="1" id="KW-1133">Transmembrane helix</keyword>
<dbReference type="Proteomes" id="UP000317122">
    <property type="component" value="Unassembled WGS sequence"/>
</dbReference>
<feature type="transmembrane region" description="Helical" evidence="1">
    <location>
        <begin position="12"/>
        <end position="33"/>
    </location>
</feature>
<organism evidence="2 3">
    <name type="scientific">Mesorhizobium tianshanense</name>
    <dbReference type="NCBI Taxonomy" id="39844"/>
    <lineage>
        <taxon>Bacteria</taxon>
        <taxon>Pseudomonadati</taxon>
        <taxon>Pseudomonadota</taxon>
        <taxon>Alphaproteobacteria</taxon>
        <taxon>Hyphomicrobiales</taxon>
        <taxon>Phyllobacteriaceae</taxon>
        <taxon>Mesorhizobium</taxon>
    </lineage>
</organism>
<dbReference type="Pfam" id="PF10027">
    <property type="entry name" value="DUF2269"/>
    <property type="match status" value="1"/>
</dbReference>
<dbReference type="InterPro" id="IPR018729">
    <property type="entry name" value="DUF2269_transmembrane"/>
</dbReference>
<evidence type="ECO:0000313" key="3">
    <source>
        <dbReference type="Proteomes" id="UP000317122"/>
    </source>
</evidence>
<evidence type="ECO:0000313" key="2">
    <source>
        <dbReference type="EMBL" id="TWI39956.1"/>
    </source>
</evidence>
<gene>
    <name evidence="2" type="ORF">IQ26_01560</name>
</gene>
<dbReference type="EMBL" id="VLKT01000008">
    <property type="protein sequence ID" value="TWI39956.1"/>
    <property type="molecule type" value="Genomic_DNA"/>
</dbReference>